<keyword evidence="2" id="KW-1185">Reference proteome</keyword>
<sequence length="436" mass="52462">MIFGKPGVPTLKQISFVVTAVRICNDQEVQAFMQRYGHVPFSFPSNELRIFLNKEIPESSQREMYKLCIKGRNYVINPRHRRRFVHRLDKYDDFSFNSFGFTANNLPSTTWEEMIFRKISCIDLPNILGYELMSIIRCICLEIYRWQKMHEDSIGCVFSDIQKFLCWDAQGKINRIKTAKSLINNESIRISERYNLARHYGFERDVLSLWEKMSIAEKDYANQLGDQYGQRAWFEYGATGTAENSIEIYWEAFGNPLNFRKLFSLLTPIQKQEWCQRLILLKLMDYNDVCFCLSFFKENQLENILRRYSVEILQYYLVWPFQKEFLNVTKILWPYMSIQDYIHLLNFIMYQRIMIGWKDFDYVWLVKEFWRQTPNNLKELAKRDMIYQLILPVINYKENKRFPNEMILQNYEGNILEFHHVGIYCKLSRNLVLVDI</sequence>
<dbReference type="EMBL" id="BMAO01023269">
    <property type="protein sequence ID" value="GFQ87698.1"/>
    <property type="molecule type" value="Genomic_DNA"/>
</dbReference>
<proteinExistence type="predicted"/>
<name>A0A8X6FSK9_TRICU</name>
<gene>
    <name evidence="1" type="primary">NCL1_49061</name>
    <name evidence="1" type="ORF">TNCT_82331</name>
</gene>
<organism evidence="1 2">
    <name type="scientific">Trichonephila clavata</name>
    <name type="common">Joro spider</name>
    <name type="synonym">Nephila clavata</name>
    <dbReference type="NCBI Taxonomy" id="2740835"/>
    <lineage>
        <taxon>Eukaryota</taxon>
        <taxon>Metazoa</taxon>
        <taxon>Ecdysozoa</taxon>
        <taxon>Arthropoda</taxon>
        <taxon>Chelicerata</taxon>
        <taxon>Arachnida</taxon>
        <taxon>Araneae</taxon>
        <taxon>Araneomorphae</taxon>
        <taxon>Entelegynae</taxon>
        <taxon>Araneoidea</taxon>
        <taxon>Nephilidae</taxon>
        <taxon>Trichonephila</taxon>
    </lineage>
</organism>
<protein>
    <submittedName>
        <fullName evidence="1">Uncharacterized protein</fullName>
    </submittedName>
</protein>
<comment type="caution">
    <text evidence="1">The sequence shown here is derived from an EMBL/GenBank/DDBJ whole genome shotgun (WGS) entry which is preliminary data.</text>
</comment>
<evidence type="ECO:0000313" key="1">
    <source>
        <dbReference type="EMBL" id="GFQ87698.1"/>
    </source>
</evidence>
<reference evidence="1" key="1">
    <citation type="submission" date="2020-07" db="EMBL/GenBank/DDBJ databases">
        <title>Multicomponent nature underlies the extraordinary mechanical properties of spider dragline silk.</title>
        <authorList>
            <person name="Kono N."/>
            <person name="Nakamura H."/>
            <person name="Mori M."/>
            <person name="Yoshida Y."/>
            <person name="Ohtoshi R."/>
            <person name="Malay A.D."/>
            <person name="Moran D.A.P."/>
            <person name="Tomita M."/>
            <person name="Numata K."/>
            <person name="Arakawa K."/>
        </authorList>
    </citation>
    <scope>NUCLEOTIDE SEQUENCE</scope>
</reference>
<evidence type="ECO:0000313" key="2">
    <source>
        <dbReference type="Proteomes" id="UP000887116"/>
    </source>
</evidence>
<dbReference type="OrthoDB" id="6407690at2759"/>
<dbReference type="AlphaFoldDB" id="A0A8X6FSK9"/>
<dbReference type="Proteomes" id="UP000887116">
    <property type="component" value="Unassembled WGS sequence"/>
</dbReference>
<accession>A0A8X6FSK9</accession>